<accession>D1YXP5</accession>
<protein>
    <submittedName>
        <fullName evidence="1">Truncated transposase</fullName>
    </submittedName>
</protein>
<reference evidence="2" key="3">
    <citation type="journal article" date="2011" name="PLoS ONE">
        <title>Genome sequence of a mesophilic hydrogenotrophic methanogen Methanocella paludicola, the first cultivated representative of the order Methanocellales.</title>
        <authorList>
            <person name="Sakai S."/>
            <person name="Takaki Y."/>
            <person name="Shimamura S."/>
            <person name="Sekine M."/>
            <person name="Tajima T."/>
            <person name="Kosugi H."/>
            <person name="Ichikawa N."/>
            <person name="Tasumi E."/>
            <person name="Hiraki A.T."/>
            <person name="Shimizu A."/>
            <person name="Kato Y."/>
            <person name="Nishiko R."/>
            <person name="Mori K."/>
            <person name="Fujita N."/>
            <person name="Imachi H."/>
            <person name="Takai K."/>
        </authorList>
    </citation>
    <scope>NUCLEOTIDE SEQUENCE [LARGE SCALE GENOMIC DNA]</scope>
    <source>
        <strain evidence="2">DSM 17711 / JCM 13418 / NBRC 101707 / SANAE</strain>
    </source>
</reference>
<dbReference type="Proteomes" id="UP000001882">
    <property type="component" value="Chromosome"/>
</dbReference>
<keyword evidence="2" id="KW-1185">Reference proteome</keyword>
<dbReference type="EMBL" id="AP011532">
    <property type="protein sequence ID" value="BAI61217.1"/>
    <property type="molecule type" value="Genomic_DNA"/>
</dbReference>
<evidence type="ECO:0000313" key="2">
    <source>
        <dbReference type="Proteomes" id="UP000001882"/>
    </source>
</evidence>
<organism evidence="1 2">
    <name type="scientific">Methanocella paludicola (strain DSM 17711 / JCM 13418 / NBRC 101707 / SANAE)</name>
    <dbReference type="NCBI Taxonomy" id="304371"/>
    <lineage>
        <taxon>Archaea</taxon>
        <taxon>Methanobacteriati</taxon>
        <taxon>Methanobacteriota</taxon>
        <taxon>Stenosarchaea group</taxon>
        <taxon>Methanomicrobia</taxon>
        <taxon>Methanocellales</taxon>
        <taxon>Methanocellaceae</taxon>
        <taxon>Methanocella</taxon>
    </lineage>
</organism>
<sequence>MKILGFHRLPDHSLFSRYKERFGDHIPRIMTIINTSIMLEEPMHMSMLGIDSTKLEAFSRKDDDADWGFDHVR</sequence>
<dbReference type="eggNOG" id="arCOG04442">
    <property type="taxonomic scope" value="Archaea"/>
</dbReference>
<dbReference type="AlphaFoldDB" id="D1YXP5"/>
<reference evidence="1 2" key="2">
    <citation type="journal article" date="2008" name="Int. J. Syst. Evol. Microbiol.">
        <title>Methanocella paludicola gen. nov., sp. nov., a methane-producing archaeon, the first isolate of the lineage 'Rice Cluster I', and proposal of the new archaeal order Methanocellales ord. nov.</title>
        <authorList>
            <person name="Sakai S."/>
            <person name="Imachi H."/>
            <person name="Hanada S."/>
            <person name="Ohashi A."/>
            <person name="Harada H."/>
            <person name="Kamagata Y."/>
        </authorList>
    </citation>
    <scope>NUCLEOTIDE SEQUENCE [LARGE SCALE GENOMIC DNA]</scope>
    <source>
        <strain evidence="2">DSM 17711 / JCM 13418 / NBRC 101707 / SANAE</strain>
    </source>
</reference>
<evidence type="ECO:0000313" key="1">
    <source>
        <dbReference type="EMBL" id="BAI61217.1"/>
    </source>
</evidence>
<dbReference type="STRING" id="304371.MCP_1145"/>
<reference evidence="1 2" key="1">
    <citation type="journal article" date="2007" name="Appl. Environ. Microbiol.">
        <title>Isolation of key methanogens for global methane emission from rice paddy fields: a novel isolate affiliated with the clone cluster rice cluster I.</title>
        <authorList>
            <person name="Sakai S."/>
            <person name="Imachi H."/>
            <person name="Sekiguchi Y."/>
            <person name="Ohashi A."/>
            <person name="Harada H."/>
            <person name="Kamagata Y."/>
        </authorList>
    </citation>
    <scope>NUCLEOTIDE SEQUENCE [LARGE SCALE GENOMIC DNA]</scope>
    <source>
        <strain evidence="2">DSM 17711 / JCM 13418 / NBRC 101707 / SANAE</strain>
    </source>
</reference>
<dbReference type="KEGG" id="mpd:MCP_1145"/>
<name>D1YXP5_METPS</name>
<dbReference type="InParanoid" id="D1YXP5"/>
<proteinExistence type="predicted"/>
<gene>
    <name evidence="1" type="ordered locus">MCP_1145</name>
</gene>